<dbReference type="PANTHER" id="PTHR42648">
    <property type="entry name" value="TRANSPOSASE, PUTATIVE-RELATED"/>
    <property type="match status" value="1"/>
</dbReference>
<protein>
    <recommendedName>
        <fullName evidence="16">Integrase catalytic domain-containing protein</fullName>
    </recommendedName>
</protein>
<dbReference type="OrthoDB" id="3544839at2759"/>
<dbReference type="GO" id="GO:0005634">
    <property type="term" value="C:nucleus"/>
    <property type="evidence" value="ECO:0007669"/>
    <property type="project" value="UniProtKB-ARBA"/>
</dbReference>
<keyword evidence="1" id="KW-0815">Transposition</keyword>
<sequence>MQKSNAIGGIPNIPFHDIKLCHDCSLSKRQHFPVKAASRKLVSHPGYLIVVDLMGPYELNLNHKKYILMIQDAFSHVVVAIPLCNKTESKAYLMNLMKQFMNVTTYKIETVSTDNGTEFKKHIFNDFLVQNVIIHEYSMLYVHHRNGRIERTNQTISEMACTSLIAAKLSSFLWQWGFCHYVWIFNQYLHVDSNQTPFEVLAKKHPDLEFLQVFGAKLYLYNHNFKKDFSPRATIGYHMGILEDSKGWNFWVLAKRDIVKSASVSFDELTFYDNRLINNSINYIQVQDILDDSMINELYKQDESILDISNRHGLQLAIPSNYREAVISPNKADWICTINEEIESMVTEKVFMPFNLHDALKEVPHESILGTKWVFTKKPEQFKARLVACGFHKIQGINYDETFAPTSTFNSLCLLFSTDCLKNWRVRTFDVKVAFLHSLIDKAVYVWPPMGMNLKI</sequence>
<keyword evidence="3" id="KW-0540">Nuclease</keyword>
<dbReference type="EMBL" id="AVOT02000002">
    <property type="protein sequence ID" value="MBW0460300.1"/>
    <property type="molecule type" value="Genomic_DNA"/>
</dbReference>
<evidence type="ECO:0000256" key="10">
    <source>
        <dbReference type="ARBA" id="ARBA00022918"/>
    </source>
</evidence>
<reference evidence="17" key="1">
    <citation type="submission" date="2021-03" db="EMBL/GenBank/DDBJ databases">
        <title>Draft genome sequence of rust myrtle Austropuccinia psidii MF-1, a brazilian biotype.</title>
        <authorList>
            <person name="Quecine M.C."/>
            <person name="Pachon D.M.R."/>
            <person name="Bonatelli M.L."/>
            <person name="Correr F.H."/>
            <person name="Franceschini L.M."/>
            <person name="Leite T.F."/>
            <person name="Margarido G.R.A."/>
            <person name="Almeida C.A."/>
            <person name="Ferrarezi J.A."/>
            <person name="Labate C.A."/>
        </authorList>
    </citation>
    <scope>NUCLEOTIDE SEQUENCE</scope>
    <source>
        <strain evidence="17">MF-1</strain>
    </source>
</reference>
<dbReference type="GO" id="GO:0004519">
    <property type="term" value="F:endonuclease activity"/>
    <property type="evidence" value="ECO:0007669"/>
    <property type="project" value="UniProtKB-KW"/>
</dbReference>
<dbReference type="GO" id="GO:0003964">
    <property type="term" value="F:RNA-directed DNA polymerase activity"/>
    <property type="evidence" value="ECO:0007669"/>
    <property type="project" value="UniProtKB-KW"/>
</dbReference>
<dbReference type="GO" id="GO:0032196">
    <property type="term" value="P:transposition"/>
    <property type="evidence" value="ECO:0007669"/>
    <property type="project" value="UniProtKB-KW"/>
</dbReference>
<dbReference type="GO" id="GO:0016787">
    <property type="term" value="F:hydrolase activity"/>
    <property type="evidence" value="ECO:0007669"/>
    <property type="project" value="UniProtKB-KW"/>
</dbReference>
<keyword evidence="12" id="KW-0233">DNA recombination</keyword>
<keyword evidence="18" id="KW-1185">Reference proteome</keyword>
<dbReference type="InterPro" id="IPR039537">
    <property type="entry name" value="Retrotran_Ty1/copia-like"/>
</dbReference>
<evidence type="ECO:0000259" key="16">
    <source>
        <dbReference type="PROSITE" id="PS50994"/>
    </source>
</evidence>
<dbReference type="GO" id="GO:0006310">
    <property type="term" value="P:DNA recombination"/>
    <property type="evidence" value="ECO:0007669"/>
    <property type="project" value="UniProtKB-KW"/>
</dbReference>
<evidence type="ECO:0000256" key="13">
    <source>
        <dbReference type="ARBA" id="ARBA00023268"/>
    </source>
</evidence>
<evidence type="ECO:0000256" key="11">
    <source>
        <dbReference type="ARBA" id="ARBA00022932"/>
    </source>
</evidence>
<keyword evidence="9" id="KW-0229">DNA integration</keyword>
<evidence type="ECO:0000256" key="1">
    <source>
        <dbReference type="ARBA" id="ARBA00022578"/>
    </source>
</evidence>
<evidence type="ECO:0000256" key="9">
    <source>
        <dbReference type="ARBA" id="ARBA00022908"/>
    </source>
</evidence>
<comment type="caution">
    <text evidence="17">The sequence shown here is derived from an EMBL/GenBank/DDBJ whole genome shotgun (WGS) entry which is preliminary data.</text>
</comment>
<comment type="catalytic activity">
    <reaction evidence="14">
        <text>DNA(n) + a 2'-deoxyribonucleoside 5'-triphosphate = DNA(n+1) + diphosphate</text>
        <dbReference type="Rhea" id="RHEA:22508"/>
        <dbReference type="Rhea" id="RHEA-COMP:17339"/>
        <dbReference type="Rhea" id="RHEA-COMP:17340"/>
        <dbReference type="ChEBI" id="CHEBI:33019"/>
        <dbReference type="ChEBI" id="CHEBI:61560"/>
        <dbReference type="ChEBI" id="CHEBI:173112"/>
        <dbReference type="EC" id="2.7.7.49"/>
    </reaction>
</comment>
<keyword evidence="11" id="KW-0239">DNA-directed DNA polymerase</keyword>
<dbReference type="Gene3D" id="3.30.420.10">
    <property type="entry name" value="Ribonuclease H-like superfamily/Ribonuclease H"/>
    <property type="match status" value="1"/>
</dbReference>
<evidence type="ECO:0000313" key="18">
    <source>
        <dbReference type="Proteomes" id="UP000765509"/>
    </source>
</evidence>
<dbReference type="InterPro" id="IPR001584">
    <property type="entry name" value="Integrase_cat-core"/>
</dbReference>
<dbReference type="GO" id="GO:0003887">
    <property type="term" value="F:DNA-directed DNA polymerase activity"/>
    <property type="evidence" value="ECO:0007669"/>
    <property type="project" value="UniProtKB-KW"/>
</dbReference>
<dbReference type="SUPFAM" id="SSF53098">
    <property type="entry name" value="Ribonuclease H-like"/>
    <property type="match status" value="1"/>
</dbReference>
<keyword evidence="4" id="KW-0479">Metal-binding</keyword>
<evidence type="ECO:0000256" key="5">
    <source>
        <dbReference type="ARBA" id="ARBA00022759"/>
    </source>
</evidence>
<keyword evidence="13" id="KW-0511">Multifunctional enzyme</keyword>
<keyword evidence="2" id="KW-0548">Nucleotidyltransferase</keyword>
<evidence type="ECO:0000256" key="2">
    <source>
        <dbReference type="ARBA" id="ARBA00022695"/>
    </source>
</evidence>
<keyword evidence="7" id="KW-0460">Magnesium</keyword>
<keyword evidence="5" id="KW-0255">Endonuclease</keyword>
<dbReference type="InterPro" id="IPR036397">
    <property type="entry name" value="RNaseH_sf"/>
</dbReference>
<evidence type="ECO:0000256" key="12">
    <source>
        <dbReference type="ARBA" id="ARBA00023172"/>
    </source>
</evidence>
<evidence type="ECO:0000256" key="4">
    <source>
        <dbReference type="ARBA" id="ARBA00022723"/>
    </source>
</evidence>
<dbReference type="Proteomes" id="UP000765509">
    <property type="component" value="Unassembled WGS sequence"/>
</dbReference>
<accession>A0A9Q3GAF3</accession>
<evidence type="ECO:0000256" key="8">
    <source>
        <dbReference type="ARBA" id="ARBA00022884"/>
    </source>
</evidence>
<evidence type="ECO:0000256" key="3">
    <source>
        <dbReference type="ARBA" id="ARBA00022722"/>
    </source>
</evidence>
<keyword evidence="6" id="KW-0378">Hydrolase</keyword>
<evidence type="ECO:0000256" key="15">
    <source>
        <dbReference type="ARBA" id="ARBA00049244"/>
    </source>
</evidence>
<dbReference type="InterPro" id="IPR013103">
    <property type="entry name" value="RVT_2"/>
</dbReference>
<evidence type="ECO:0000313" key="17">
    <source>
        <dbReference type="EMBL" id="MBW0460300.1"/>
    </source>
</evidence>
<dbReference type="GO" id="GO:0003723">
    <property type="term" value="F:RNA binding"/>
    <property type="evidence" value="ECO:0007669"/>
    <property type="project" value="UniProtKB-KW"/>
</dbReference>
<gene>
    <name evidence="17" type="ORF">O181_000015</name>
</gene>
<evidence type="ECO:0000256" key="7">
    <source>
        <dbReference type="ARBA" id="ARBA00022842"/>
    </source>
</evidence>
<evidence type="ECO:0000256" key="14">
    <source>
        <dbReference type="ARBA" id="ARBA00048173"/>
    </source>
</evidence>
<dbReference type="InterPro" id="IPR057670">
    <property type="entry name" value="SH3_retrovirus"/>
</dbReference>
<organism evidence="17 18">
    <name type="scientific">Austropuccinia psidii MF-1</name>
    <dbReference type="NCBI Taxonomy" id="1389203"/>
    <lineage>
        <taxon>Eukaryota</taxon>
        <taxon>Fungi</taxon>
        <taxon>Dikarya</taxon>
        <taxon>Basidiomycota</taxon>
        <taxon>Pucciniomycotina</taxon>
        <taxon>Pucciniomycetes</taxon>
        <taxon>Pucciniales</taxon>
        <taxon>Sphaerophragmiaceae</taxon>
        <taxon>Austropuccinia</taxon>
    </lineage>
</organism>
<dbReference type="PANTHER" id="PTHR42648:SF11">
    <property type="entry name" value="TRANSPOSON TY4-P GAG-POL POLYPROTEIN"/>
    <property type="match status" value="1"/>
</dbReference>
<feature type="domain" description="Integrase catalytic" evidence="16">
    <location>
        <begin position="41"/>
        <end position="205"/>
    </location>
</feature>
<dbReference type="Pfam" id="PF07727">
    <property type="entry name" value="RVT_2"/>
    <property type="match status" value="1"/>
</dbReference>
<dbReference type="InterPro" id="IPR012337">
    <property type="entry name" value="RNaseH-like_sf"/>
</dbReference>
<dbReference type="AlphaFoldDB" id="A0A9Q3GAF3"/>
<dbReference type="GO" id="GO:0015074">
    <property type="term" value="P:DNA integration"/>
    <property type="evidence" value="ECO:0007669"/>
    <property type="project" value="UniProtKB-KW"/>
</dbReference>
<dbReference type="Pfam" id="PF00665">
    <property type="entry name" value="rve"/>
    <property type="match status" value="1"/>
</dbReference>
<name>A0A9Q3GAF3_9BASI</name>
<keyword evidence="10" id="KW-0695">RNA-directed DNA polymerase</keyword>
<evidence type="ECO:0000256" key="6">
    <source>
        <dbReference type="ARBA" id="ARBA00022801"/>
    </source>
</evidence>
<dbReference type="Pfam" id="PF25597">
    <property type="entry name" value="SH3_retrovirus"/>
    <property type="match status" value="1"/>
</dbReference>
<dbReference type="GO" id="GO:0046872">
    <property type="term" value="F:metal ion binding"/>
    <property type="evidence" value="ECO:0007669"/>
    <property type="project" value="UniProtKB-KW"/>
</dbReference>
<comment type="catalytic activity">
    <reaction evidence="15">
        <text>DNA(n) + a 2'-deoxyribonucleoside 5'-triphosphate = DNA(n+1) + diphosphate</text>
        <dbReference type="Rhea" id="RHEA:22508"/>
        <dbReference type="Rhea" id="RHEA-COMP:17339"/>
        <dbReference type="Rhea" id="RHEA-COMP:17340"/>
        <dbReference type="ChEBI" id="CHEBI:33019"/>
        <dbReference type="ChEBI" id="CHEBI:61560"/>
        <dbReference type="ChEBI" id="CHEBI:173112"/>
        <dbReference type="EC" id="2.7.7.7"/>
    </reaction>
</comment>
<keyword evidence="8" id="KW-0694">RNA-binding</keyword>
<proteinExistence type="predicted"/>
<dbReference type="PROSITE" id="PS50994">
    <property type="entry name" value="INTEGRASE"/>
    <property type="match status" value="1"/>
</dbReference>
<keyword evidence="11" id="KW-0808">Transferase</keyword>